<evidence type="ECO:0000313" key="3">
    <source>
        <dbReference type="EMBL" id="KAE8000007.1"/>
    </source>
</evidence>
<dbReference type="EMBL" id="CM017321">
    <property type="protein sequence ID" value="KAE8000007.1"/>
    <property type="molecule type" value="Genomic_DNA"/>
</dbReference>
<accession>A0A5N6QLL6</accession>
<evidence type="ECO:0000256" key="1">
    <source>
        <dbReference type="SAM" id="MobiDB-lite"/>
    </source>
</evidence>
<keyword evidence="4" id="KW-1185">Reference proteome</keyword>
<reference evidence="3 4" key="1">
    <citation type="submission" date="2019-06" db="EMBL/GenBank/DDBJ databases">
        <title>A chromosomal-level reference genome of Carpinus fangiana (Coryloideae, Betulaceae).</title>
        <authorList>
            <person name="Yang X."/>
            <person name="Wang Z."/>
            <person name="Zhang L."/>
            <person name="Hao G."/>
            <person name="Liu J."/>
            <person name="Yang Y."/>
        </authorList>
    </citation>
    <scope>NUCLEOTIDE SEQUENCE [LARGE SCALE GENOMIC DNA]</scope>
    <source>
        <strain evidence="3">Cfa_2016G</strain>
        <tissue evidence="3">Leaf</tissue>
    </source>
</reference>
<feature type="signal peptide" evidence="2">
    <location>
        <begin position="1"/>
        <end position="26"/>
    </location>
</feature>
<feature type="compositionally biased region" description="Basic and acidic residues" evidence="1">
    <location>
        <begin position="101"/>
        <end position="130"/>
    </location>
</feature>
<gene>
    <name evidence="3" type="ORF">FH972_004379</name>
</gene>
<dbReference type="AlphaFoldDB" id="A0A5N6QLL6"/>
<protein>
    <submittedName>
        <fullName evidence="3">Uncharacterized protein</fullName>
    </submittedName>
</protein>
<name>A0A5N6QLL6_9ROSI</name>
<feature type="region of interest" description="Disordered" evidence="1">
    <location>
        <begin position="70"/>
        <end position="130"/>
    </location>
</feature>
<keyword evidence="2" id="KW-0732">Signal</keyword>
<organism evidence="3 4">
    <name type="scientific">Carpinus fangiana</name>
    <dbReference type="NCBI Taxonomy" id="176857"/>
    <lineage>
        <taxon>Eukaryota</taxon>
        <taxon>Viridiplantae</taxon>
        <taxon>Streptophyta</taxon>
        <taxon>Embryophyta</taxon>
        <taxon>Tracheophyta</taxon>
        <taxon>Spermatophyta</taxon>
        <taxon>Magnoliopsida</taxon>
        <taxon>eudicotyledons</taxon>
        <taxon>Gunneridae</taxon>
        <taxon>Pentapetalae</taxon>
        <taxon>rosids</taxon>
        <taxon>fabids</taxon>
        <taxon>Fagales</taxon>
        <taxon>Betulaceae</taxon>
        <taxon>Carpinus</taxon>
    </lineage>
</organism>
<feature type="chain" id="PRO_5024383198" evidence="2">
    <location>
        <begin position="27"/>
        <end position="130"/>
    </location>
</feature>
<proteinExistence type="predicted"/>
<sequence length="130" mass="13665">MDQSTSTKAWLIFILFLIAFLVTTEGGQEKPIKDGTHDHSDHHPIFGSPLVPYPFITTCCVLFPGSGPYGSPPPAPGPYGGPPPPGSEGIPSPGWPIPDGPKPHEPKDNCTDGHGDIPKGDGEPGHDQDP</sequence>
<evidence type="ECO:0000313" key="4">
    <source>
        <dbReference type="Proteomes" id="UP000327013"/>
    </source>
</evidence>
<evidence type="ECO:0000256" key="2">
    <source>
        <dbReference type="SAM" id="SignalP"/>
    </source>
</evidence>
<feature type="compositionally biased region" description="Pro residues" evidence="1">
    <location>
        <begin position="70"/>
        <end position="86"/>
    </location>
</feature>
<dbReference type="Proteomes" id="UP000327013">
    <property type="component" value="Chromosome 1"/>
</dbReference>